<evidence type="ECO:0000256" key="3">
    <source>
        <dbReference type="SAM" id="SignalP"/>
    </source>
</evidence>
<evidence type="ECO:0000256" key="1">
    <source>
        <dbReference type="SAM" id="MobiDB-lite"/>
    </source>
</evidence>
<gene>
    <name evidence="4" type="ORF">SHERM_19162</name>
</gene>
<name>A0A9N7N357_STRHE</name>
<proteinExistence type="predicted"/>
<reference evidence="4" key="1">
    <citation type="submission" date="2019-12" db="EMBL/GenBank/DDBJ databases">
        <authorList>
            <person name="Scholes J."/>
        </authorList>
    </citation>
    <scope>NUCLEOTIDE SEQUENCE</scope>
</reference>
<evidence type="ECO:0000313" key="5">
    <source>
        <dbReference type="Proteomes" id="UP001153555"/>
    </source>
</evidence>
<accession>A0A9N7N357</accession>
<dbReference type="OrthoDB" id="1740027at2759"/>
<evidence type="ECO:0000256" key="2">
    <source>
        <dbReference type="SAM" id="Phobius"/>
    </source>
</evidence>
<dbReference type="AlphaFoldDB" id="A0A9N7N357"/>
<dbReference type="Proteomes" id="UP001153555">
    <property type="component" value="Unassembled WGS sequence"/>
</dbReference>
<keyword evidence="2" id="KW-0812">Transmembrane</keyword>
<feature type="chain" id="PRO_5040498763" evidence="3">
    <location>
        <begin position="24"/>
        <end position="140"/>
    </location>
</feature>
<keyword evidence="2" id="KW-0472">Membrane</keyword>
<dbReference type="EMBL" id="CACSLK010020742">
    <property type="protein sequence ID" value="CAA0821160.1"/>
    <property type="molecule type" value="Genomic_DNA"/>
</dbReference>
<feature type="compositionally biased region" description="Basic residues" evidence="1">
    <location>
        <begin position="57"/>
        <end position="75"/>
    </location>
</feature>
<sequence length="140" mass="16027">MDPPLLTLSVAVIFVLCSVIVESQRIVDRPPPLVFSPRPPPSPPLFPSRPLRPPPPPRRHTRLHLPPPPRRRTRLHLPPPPPHRRHDPQMKPPPPRRKPDLNLGKKIGLTFIGVAMVLQVCVVGFLLISRRRFLKHENLR</sequence>
<keyword evidence="2" id="KW-1133">Transmembrane helix</keyword>
<feature type="region of interest" description="Disordered" evidence="1">
    <location>
        <begin position="30"/>
        <end position="102"/>
    </location>
</feature>
<feature type="transmembrane region" description="Helical" evidence="2">
    <location>
        <begin position="107"/>
        <end position="128"/>
    </location>
</feature>
<feature type="signal peptide" evidence="3">
    <location>
        <begin position="1"/>
        <end position="23"/>
    </location>
</feature>
<keyword evidence="3" id="KW-0732">Signal</keyword>
<protein>
    <submittedName>
        <fullName evidence="4">Uncharacterized protein</fullName>
    </submittedName>
</protein>
<feature type="compositionally biased region" description="Pro residues" evidence="1">
    <location>
        <begin position="30"/>
        <end position="56"/>
    </location>
</feature>
<evidence type="ECO:0000313" key="4">
    <source>
        <dbReference type="EMBL" id="CAA0821160.1"/>
    </source>
</evidence>
<organism evidence="4 5">
    <name type="scientific">Striga hermonthica</name>
    <name type="common">Purple witchweed</name>
    <name type="synonym">Buchnera hermonthica</name>
    <dbReference type="NCBI Taxonomy" id="68872"/>
    <lineage>
        <taxon>Eukaryota</taxon>
        <taxon>Viridiplantae</taxon>
        <taxon>Streptophyta</taxon>
        <taxon>Embryophyta</taxon>
        <taxon>Tracheophyta</taxon>
        <taxon>Spermatophyta</taxon>
        <taxon>Magnoliopsida</taxon>
        <taxon>eudicotyledons</taxon>
        <taxon>Gunneridae</taxon>
        <taxon>Pentapetalae</taxon>
        <taxon>asterids</taxon>
        <taxon>lamiids</taxon>
        <taxon>Lamiales</taxon>
        <taxon>Orobanchaceae</taxon>
        <taxon>Buchnereae</taxon>
        <taxon>Striga</taxon>
    </lineage>
</organism>
<keyword evidence="5" id="KW-1185">Reference proteome</keyword>
<comment type="caution">
    <text evidence="4">The sequence shown here is derived from an EMBL/GenBank/DDBJ whole genome shotgun (WGS) entry which is preliminary data.</text>
</comment>